<organism evidence="7 8">
    <name type="scientific">Vibrio quintilis</name>
    <dbReference type="NCBI Taxonomy" id="1117707"/>
    <lineage>
        <taxon>Bacteria</taxon>
        <taxon>Pseudomonadati</taxon>
        <taxon>Pseudomonadota</taxon>
        <taxon>Gammaproteobacteria</taxon>
        <taxon>Vibrionales</taxon>
        <taxon>Vibrionaceae</taxon>
        <taxon>Vibrio</taxon>
    </lineage>
</organism>
<evidence type="ECO:0000313" key="8">
    <source>
        <dbReference type="Proteomes" id="UP000184600"/>
    </source>
</evidence>
<dbReference type="Pfam" id="PF04932">
    <property type="entry name" value="Wzy_C"/>
    <property type="match status" value="1"/>
</dbReference>
<feature type="transmembrane region" description="Helical" evidence="5">
    <location>
        <begin position="332"/>
        <end position="348"/>
    </location>
</feature>
<reference evidence="8" key="1">
    <citation type="submission" date="2016-12" db="EMBL/GenBank/DDBJ databases">
        <authorList>
            <person name="Rodrigo-Torres L."/>
            <person name="Arahal R.D."/>
            <person name="Lucena T."/>
        </authorList>
    </citation>
    <scope>NUCLEOTIDE SEQUENCE [LARGE SCALE GENOMIC DNA]</scope>
</reference>
<keyword evidence="2 5" id="KW-0812">Transmembrane</keyword>
<feature type="transmembrane region" description="Helical" evidence="5">
    <location>
        <begin position="380"/>
        <end position="399"/>
    </location>
</feature>
<dbReference type="InterPro" id="IPR051533">
    <property type="entry name" value="WaaL-like"/>
</dbReference>
<dbReference type="InterPro" id="IPR007016">
    <property type="entry name" value="O-antigen_ligase-rel_domated"/>
</dbReference>
<feature type="domain" description="O-antigen ligase-related" evidence="6">
    <location>
        <begin position="179"/>
        <end position="339"/>
    </location>
</feature>
<dbReference type="GO" id="GO:0016874">
    <property type="term" value="F:ligase activity"/>
    <property type="evidence" value="ECO:0007669"/>
    <property type="project" value="UniProtKB-KW"/>
</dbReference>
<dbReference type="AlphaFoldDB" id="A0A1M7YY91"/>
<feature type="transmembrane region" description="Helical" evidence="5">
    <location>
        <begin position="149"/>
        <end position="165"/>
    </location>
</feature>
<feature type="transmembrane region" description="Helical" evidence="5">
    <location>
        <begin position="172"/>
        <end position="188"/>
    </location>
</feature>
<feature type="transmembrane region" description="Helical" evidence="5">
    <location>
        <begin position="110"/>
        <end position="129"/>
    </location>
</feature>
<dbReference type="EMBL" id="FRFG01000043">
    <property type="protein sequence ID" value="SHO57598.1"/>
    <property type="molecule type" value="Genomic_DNA"/>
</dbReference>
<sequence>MHITRIDRLNQIIFGLFGLSLCVFKGGMYLFPVLLFITFFILKPKNMMQDEMMKKIIFISLATFSVGFLSQLVNLQFYSDLGFYTKKAIFLFLIPVLLFFLKDKVNQKMLFGGFVVGLVAANIYCYYLFFHSHFTMSESLVDSFWDILRWREILTFSLCLSIPLLFHKNRKIKLLALLLILFCIPSVIFSGGRVVYFSVVISVIAYFALLNRDKIKHFIVFFVILSGLIYFVPNPVFKAIDHRIGSIFNTESNYSNIGRIHMYKEGVIFIYDQMTTHPRRILFGMGEKGFNKEFVQYLKQKGKYEHLMEITSRQFSVRDQHNSLLNTLSKRGIFYFILFYSLILFIFFKTYQSAVLGDIFSQSALILLVGYFSIGMLYGNAFSFDTIIMFTLWCLFFSIKDNYKTEQKDSVDEETDYINKGDL</sequence>
<feature type="transmembrane region" description="Helical" evidence="5">
    <location>
        <begin position="12"/>
        <end position="42"/>
    </location>
</feature>
<dbReference type="STRING" id="1117707.VQ7734_03368"/>
<feature type="transmembrane region" description="Helical" evidence="5">
    <location>
        <begin position="218"/>
        <end position="237"/>
    </location>
</feature>
<gene>
    <name evidence="7" type="ORF">VQ7734_03368</name>
</gene>
<dbReference type="PANTHER" id="PTHR37422:SF13">
    <property type="entry name" value="LIPOPOLYSACCHARIDE BIOSYNTHESIS PROTEIN PA4999-RELATED"/>
    <property type="match status" value="1"/>
</dbReference>
<keyword evidence="3 5" id="KW-1133">Transmembrane helix</keyword>
<dbReference type="GO" id="GO:0016020">
    <property type="term" value="C:membrane"/>
    <property type="evidence" value="ECO:0007669"/>
    <property type="project" value="UniProtKB-SubCell"/>
</dbReference>
<comment type="subcellular location">
    <subcellularLocation>
        <location evidence="1">Membrane</location>
        <topology evidence="1">Multi-pass membrane protein</topology>
    </subcellularLocation>
</comment>
<evidence type="ECO:0000256" key="2">
    <source>
        <dbReference type="ARBA" id="ARBA00022692"/>
    </source>
</evidence>
<keyword evidence="8" id="KW-1185">Reference proteome</keyword>
<name>A0A1M7YY91_9VIBR</name>
<dbReference type="Proteomes" id="UP000184600">
    <property type="component" value="Unassembled WGS sequence"/>
</dbReference>
<evidence type="ECO:0000256" key="3">
    <source>
        <dbReference type="ARBA" id="ARBA00022989"/>
    </source>
</evidence>
<evidence type="ECO:0000313" key="7">
    <source>
        <dbReference type="EMBL" id="SHO57598.1"/>
    </source>
</evidence>
<evidence type="ECO:0000256" key="1">
    <source>
        <dbReference type="ARBA" id="ARBA00004141"/>
    </source>
</evidence>
<proteinExistence type="predicted"/>
<evidence type="ECO:0000256" key="5">
    <source>
        <dbReference type="SAM" id="Phobius"/>
    </source>
</evidence>
<feature type="transmembrane region" description="Helical" evidence="5">
    <location>
        <begin position="56"/>
        <end position="77"/>
    </location>
</feature>
<dbReference type="PANTHER" id="PTHR37422">
    <property type="entry name" value="TEICHURONIC ACID BIOSYNTHESIS PROTEIN TUAE"/>
    <property type="match status" value="1"/>
</dbReference>
<dbReference type="RefSeq" id="WP_083601694.1">
    <property type="nucleotide sequence ID" value="NZ_AP024897.1"/>
</dbReference>
<keyword evidence="7" id="KW-0436">Ligase</keyword>
<evidence type="ECO:0000256" key="4">
    <source>
        <dbReference type="ARBA" id="ARBA00023136"/>
    </source>
</evidence>
<accession>A0A1M7YY91</accession>
<evidence type="ECO:0000259" key="6">
    <source>
        <dbReference type="Pfam" id="PF04932"/>
    </source>
</evidence>
<keyword evidence="4 5" id="KW-0472">Membrane</keyword>
<dbReference type="OrthoDB" id="5877873at2"/>
<protein>
    <submittedName>
        <fullName evidence="7">O-Antigen ligase</fullName>
    </submittedName>
</protein>